<sequence>METIIFNVEGMSCGHCVNSIKEALNELEGVCHSNVSLDDKTVEVKYDTSVIDVSKVREAIVDTGYQVIA</sequence>
<evidence type="ECO:0000313" key="6">
    <source>
        <dbReference type="Proteomes" id="UP000618460"/>
    </source>
</evidence>
<name>A0A917WUE4_9BACI</name>
<proteinExistence type="predicted"/>
<dbReference type="InterPro" id="IPR006121">
    <property type="entry name" value="HMA_dom"/>
</dbReference>
<keyword evidence="6" id="KW-1185">Reference proteome</keyword>
<dbReference type="AlphaFoldDB" id="A0A917WUE4"/>
<dbReference type="PROSITE" id="PS01047">
    <property type="entry name" value="HMA_1"/>
    <property type="match status" value="1"/>
</dbReference>
<comment type="caution">
    <text evidence="5">The sequence shown here is derived from an EMBL/GenBank/DDBJ whole genome shotgun (WGS) entry which is preliminary data.</text>
</comment>
<protein>
    <recommendedName>
        <fullName evidence="1">Copper chaperone CopZ</fullName>
    </recommendedName>
</protein>
<evidence type="ECO:0000256" key="2">
    <source>
        <dbReference type="ARBA" id="ARBA00022723"/>
    </source>
</evidence>
<dbReference type="GO" id="GO:0006825">
    <property type="term" value="P:copper ion transport"/>
    <property type="evidence" value="ECO:0007669"/>
    <property type="project" value="InterPro"/>
</dbReference>
<dbReference type="InterPro" id="IPR036163">
    <property type="entry name" value="HMA_dom_sf"/>
</dbReference>
<dbReference type="InterPro" id="IPR000428">
    <property type="entry name" value="Cu-bd"/>
</dbReference>
<keyword evidence="3" id="KW-0186">Copper</keyword>
<evidence type="ECO:0000256" key="3">
    <source>
        <dbReference type="ARBA" id="ARBA00023008"/>
    </source>
</evidence>
<organism evidence="5 6">
    <name type="scientific">Paraliobacillus quinghaiensis</name>
    <dbReference type="NCBI Taxonomy" id="470815"/>
    <lineage>
        <taxon>Bacteria</taxon>
        <taxon>Bacillati</taxon>
        <taxon>Bacillota</taxon>
        <taxon>Bacilli</taxon>
        <taxon>Bacillales</taxon>
        <taxon>Bacillaceae</taxon>
        <taxon>Paraliobacillus</taxon>
    </lineage>
</organism>
<dbReference type="SUPFAM" id="SSF55008">
    <property type="entry name" value="HMA, heavy metal-associated domain"/>
    <property type="match status" value="1"/>
</dbReference>
<reference evidence="5" key="1">
    <citation type="journal article" date="2014" name="Int. J. Syst. Evol. Microbiol.">
        <title>Complete genome sequence of Corynebacterium casei LMG S-19264T (=DSM 44701T), isolated from a smear-ripened cheese.</title>
        <authorList>
            <consortium name="US DOE Joint Genome Institute (JGI-PGF)"/>
            <person name="Walter F."/>
            <person name="Albersmeier A."/>
            <person name="Kalinowski J."/>
            <person name="Ruckert C."/>
        </authorList>
    </citation>
    <scope>NUCLEOTIDE SEQUENCE</scope>
    <source>
        <strain evidence="5">CGMCC 1.6333</strain>
    </source>
</reference>
<dbReference type="PANTHER" id="PTHR46594">
    <property type="entry name" value="P-TYPE CATION-TRANSPORTING ATPASE"/>
    <property type="match status" value="1"/>
</dbReference>
<dbReference type="EMBL" id="BMLG01000005">
    <property type="protein sequence ID" value="GGM29540.1"/>
    <property type="molecule type" value="Genomic_DNA"/>
</dbReference>
<evidence type="ECO:0000259" key="4">
    <source>
        <dbReference type="PROSITE" id="PS50846"/>
    </source>
</evidence>
<dbReference type="Proteomes" id="UP000618460">
    <property type="component" value="Unassembled WGS sequence"/>
</dbReference>
<evidence type="ECO:0000256" key="1">
    <source>
        <dbReference type="ARBA" id="ARBA00015313"/>
    </source>
</evidence>
<feature type="domain" description="HMA" evidence="4">
    <location>
        <begin position="2"/>
        <end position="68"/>
    </location>
</feature>
<accession>A0A917WUE4</accession>
<reference evidence="5" key="2">
    <citation type="submission" date="2020-09" db="EMBL/GenBank/DDBJ databases">
        <authorList>
            <person name="Sun Q."/>
            <person name="Zhou Y."/>
        </authorList>
    </citation>
    <scope>NUCLEOTIDE SEQUENCE</scope>
    <source>
        <strain evidence="5">CGMCC 1.6333</strain>
    </source>
</reference>
<dbReference type="NCBIfam" id="TIGR00003">
    <property type="entry name" value="copper ion binding protein"/>
    <property type="match status" value="1"/>
</dbReference>
<dbReference type="InterPro" id="IPR006122">
    <property type="entry name" value="HMA_Cu_ion-bd"/>
</dbReference>
<dbReference type="RefSeq" id="WP_117153847.1">
    <property type="nucleotide sequence ID" value="NZ_BMLG01000005.1"/>
</dbReference>
<dbReference type="Gene3D" id="3.30.70.100">
    <property type="match status" value="1"/>
</dbReference>
<gene>
    <name evidence="5" type="primary">copZ</name>
    <name evidence="5" type="ORF">GCM10011351_14550</name>
</gene>
<dbReference type="FunFam" id="3.30.70.100:FF:000001">
    <property type="entry name" value="ATPase copper transporting beta"/>
    <property type="match status" value="1"/>
</dbReference>
<dbReference type="InterPro" id="IPR017969">
    <property type="entry name" value="Heavy-metal-associated_CS"/>
</dbReference>
<dbReference type="OrthoDB" id="9813965at2"/>
<keyword evidence="2" id="KW-0479">Metal-binding</keyword>
<dbReference type="GO" id="GO:0005507">
    <property type="term" value="F:copper ion binding"/>
    <property type="evidence" value="ECO:0007669"/>
    <property type="project" value="InterPro"/>
</dbReference>
<dbReference type="PRINTS" id="PR00944">
    <property type="entry name" value="CUEXPORT"/>
</dbReference>
<dbReference type="CDD" id="cd00371">
    <property type="entry name" value="HMA"/>
    <property type="match status" value="1"/>
</dbReference>
<dbReference type="PROSITE" id="PS50846">
    <property type="entry name" value="HMA_2"/>
    <property type="match status" value="1"/>
</dbReference>
<evidence type="ECO:0000313" key="5">
    <source>
        <dbReference type="EMBL" id="GGM29540.1"/>
    </source>
</evidence>
<dbReference type="Pfam" id="PF00403">
    <property type="entry name" value="HMA"/>
    <property type="match status" value="1"/>
</dbReference>
<dbReference type="PANTHER" id="PTHR46594:SF4">
    <property type="entry name" value="P-TYPE CATION-TRANSPORTING ATPASE"/>
    <property type="match status" value="1"/>
</dbReference>